<protein>
    <submittedName>
        <fullName evidence="1">7434_t:CDS:1</fullName>
    </submittedName>
</protein>
<dbReference type="Proteomes" id="UP000789702">
    <property type="component" value="Unassembled WGS sequence"/>
</dbReference>
<evidence type="ECO:0000313" key="1">
    <source>
        <dbReference type="EMBL" id="CAG8690645.1"/>
    </source>
</evidence>
<keyword evidence="2" id="KW-1185">Reference proteome</keyword>
<reference evidence="1" key="1">
    <citation type="submission" date="2021-06" db="EMBL/GenBank/DDBJ databases">
        <authorList>
            <person name="Kallberg Y."/>
            <person name="Tangrot J."/>
            <person name="Rosling A."/>
        </authorList>
    </citation>
    <scope>NUCLEOTIDE SEQUENCE</scope>
    <source>
        <strain evidence="1">IL203A</strain>
    </source>
</reference>
<name>A0ACA9P5H8_9GLOM</name>
<organism evidence="1 2">
    <name type="scientific">Dentiscutata heterogama</name>
    <dbReference type="NCBI Taxonomy" id="1316150"/>
    <lineage>
        <taxon>Eukaryota</taxon>
        <taxon>Fungi</taxon>
        <taxon>Fungi incertae sedis</taxon>
        <taxon>Mucoromycota</taxon>
        <taxon>Glomeromycotina</taxon>
        <taxon>Glomeromycetes</taxon>
        <taxon>Diversisporales</taxon>
        <taxon>Gigasporaceae</taxon>
        <taxon>Dentiscutata</taxon>
    </lineage>
</organism>
<feature type="non-terminal residue" evidence="1">
    <location>
        <position position="133"/>
    </location>
</feature>
<accession>A0ACA9P5H8</accession>
<evidence type="ECO:0000313" key="2">
    <source>
        <dbReference type="Proteomes" id="UP000789702"/>
    </source>
</evidence>
<comment type="caution">
    <text evidence="1">The sequence shown here is derived from an EMBL/GenBank/DDBJ whole genome shotgun (WGS) entry which is preliminary data.</text>
</comment>
<gene>
    <name evidence="1" type="ORF">DHETER_LOCUS11235</name>
</gene>
<proteinExistence type="predicted"/>
<sequence>MNSGTLPGPVNTTTAIAATTTTSQSVATAIATTICPVMAMVTTTAIAISTTTDRARALAACDLCNRLKKKCDKNDDEPCIECKKRSTHCTFNRPKNERKSGSPRRSRKSLTKTRKSKYNQNTQQKHIPYTVLR</sequence>
<dbReference type="EMBL" id="CAJVPU010023975">
    <property type="protein sequence ID" value="CAG8690645.1"/>
    <property type="molecule type" value="Genomic_DNA"/>
</dbReference>